<dbReference type="EC" id="2.5.1.59" evidence="3"/>
<evidence type="ECO:0000256" key="5">
    <source>
        <dbReference type="ARBA" id="ARBA00022602"/>
    </source>
</evidence>
<dbReference type="AlphaFoldDB" id="A0A8S1SHD4"/>
<evidence type="ECO:0000256" key="4">
    <source>
        <dbReference type="ARBA" id="ARBA00012702"/>
    </source>
</evidence>
<reference evidence="14" key="1">
    <citation type="submission" date="2021-01" db="EMBL/GenBank/DDBJ databases">
        <authorList>
            <consortium name="Genoscope - CEA"/>
            <person name="William W."/>
        </authorList>
    </citation>
    <scope>NUCLEOTIDE SEQUENCE</scope>
</reference>
<dbReference type="GO" id="GO:0004660">
    <property type="term" value="F:protein farnesyltransferase activity"/>
    <property type="evidence" value="ECO:0007669"/>
    <property type="project" value="UniProtKB-EC"/>
</dbReference>
<keyword evidence="7" id="KW-0677">Repeat</keyword>
<evidence type="ECO:0000256" key="8">
    <source>
        <dbReference type="ARBA" id="ARBA00022842"/>
    </source>
</evidence>
<gene>
    <name evidence="14" type="ORF">PPENT_87.1.T0070242</name>
</gene>
<sequence length="267" mass="33068">MDYFRAIVKSGEISERVYDLTGIIINKLVSNYNAYIIRRKCLRQMNLDLNKEMEFINQVTIANQKVYQIWEHRRQVIEELNDFKGEIEFLHQIFDIDNKNYHGWTYRVWLCEKFKLYNQEIKDIQYYLEEDIGNNSAWNYRYFLLTKMPFDFNTELEYIKNAIRLEQDNEASWNYLRGWFKMFKFKNDQENPYKTYVQYNLKDFNLFDFLKEMRFSNRFALSLQIQYLLFDGKFQDAIQICEQLQNYDLIRIKYWQYIKNQIIELIQ</sequence>
<comment type="caution">
    <text evidence="14">The sequence shown here is derived from an EMBL/GenBank/DDBJ whole genome shotgun (WGS) entry which is preliminary data.</text>
</comment>
<evidence type="ECO:0000313" key="15">
    <source>
        <dbReference type="Proteomes" id="UP000689195"/>
    </source>
</evidence>
<proteinExistence type="inferred from homology"/>
<dbReference type="EC" id="2.5.1.58" evidence="4"/>
<evidence type="ECO:0000256" key="1">
    <source>
        <dbReference type="ARBA" id="ARBA00001946"/>
    </source>
</evidence>
<organism evidence="14 15">
    <name type="scientific">Paramecium pentaurelia</name>
    <dbReference type="NCBI Taxonomy" id="43138"/>
    <lineage>
        <taxon>Eukaryota</taxon>
        <taxon>Sar</taxon>
        <taxon>Alveolata</taxon>
        <taxon>Ciliophora</taxon>
        <taxon>Intramacronucleata</taxon>
        <taxon>Oligohymenophorea</taxon>
        <taxon>Peniculida</taxon>
        <taxon>Parameciidae</taxon>
        <taxon>Paramecium</taxon>
    </lineage>
</organism>
<evidence type="ECO:0000256" key="6">
    <source>
        <dbReference type="ARBA" id="ARBA00022679"/>
    </source>
</evidence>
<evidence type="ECO:0000256" key="13">
    <source>
        <dbReference type="ARBA" id="ARBA00043219"/>
    </source>
</evidence>
<dbReference type="PANTHER" id="PTHR11129">
    <property type="entry name" value="PROTEIN FARNESYLTRANSFERASE ALPHA SUBUNIT/RAB GERANYLGERANYL TRANSFERASE ALPHA SUBUNIT"/>
    <property type="match status" value="1"/>
</dbReference>
<evidence type="ECO:0000256" key="3">
    <source>
        <dbReference type="ARBA" id="ARBA00012700"/>
    </source>
</evidence>
<dbReference type="GO" id="GO:0005965">
    <property type="term" value="C:protein farnesyltransferase complex"/>
    <property type="evidence" value="ECO:0007669"/>
    <property type="project" value="TreeGrafter"/>
</dbReference>
<dbReference type="PROSITE" id="PS51147">
    <property type="entry name" value="PFTA"/>
    <property type="match status" value="3"/>
</dbReference>
<evidence type="ECO:0000313" key="14">
    <source>
        <dbReference type="EMBL" id="CAD8138659.1"/>
    </source>
</evidence>
<dbReference type="GO" id="GO:0004662">
    <property type="term" value="F:CAAX-protein geranylgeranyltransferase activity"/>
    <property type="evidence" value="ECO:0007669"/>
    <property type="project" value="UniProtKB-EC"/>
</dbReference>
<evidence type="ECO:0000256" key="7">
    <source>
        <dbReference type="ARBA" id="ARBA00022737"/>
    </source>
</evidence>
<comment type="cofactor">
    <cofactor evidence="1">
        <name>Mg(2+)</name>
        <dbReference type="ChEBI" id="CHEBI:18420"/>
    </cofactor>
</comment>
<accession>A0A8S1SHD4</accession>
<evidence type="ECO:0000256" key="2">
    <source>
        <dbReference type="ARBA" id="ARBA00006734"/>
    </source>
</evidence>
<evidence type="ECO:0000256" key="11">
    <source>
        <dbReference type="ARBA" id="ARBA00042436"/>
    </source>
</evidence>
<keyword evidence="6" id="KW-0808">Transferase</keyword>
<evidence type="ECO:0000256" key="10">
    <source>
        <dbReference type="ARBA" id="ARBA00041392"/>
    </source>
</evidence>
<evidence type="ECO:0000256" key="12">
    <source>
        <dbReference type="ARBA" id="ARBA00043086"/>
    </source>
</evidence>
<dbReference type="Pfam" id="PF01239">
    <property type="entry name" value="PPTA"/>
    <property type="match status" value="4"/>
</dbReference>
<dbReference type="PANTHER" id="PTHR11129:SF1">
    <property type="entry name" value="PROTEIN FARNESYLTRANSFERASE_GERANYLGERANYLTRANSFERASE TYPE-1 SUBUNIT ALPHA"/>
    <property type="match status" value="1"/>
</dbReference>
<dbReference type="OrthoDB" id="272289at2759"/>
<protein>
    <recommendedName>
        <fullName evidence="9">Protein farnesyltransferase/geranylgeranyltransferase type-1 subunit alpha</fullName>
        <ecNumber evidence="4">2.5.1.58</ecNumber>
        <ecNumber evidence="3">2.5.1.59</ecNumber>
    </recommendedName>
    <alternativeName>
        <fullName evidence="12">CAAX farnesyltransferase subunit alpha</fullName>
    </alternativeName>
    <alternativeName>
        <fullName evidence="11">FTase-alpha</fullName>
    </alternativeName>
    <alternativeName>
        <fullName evidence="10">Ras proteins prenyltransferase subunit alpha</fullName>
    </alternativeName>
    <alternativeName>
        <fullName evidence="13">Type I protein geranyl-geranyltransferase subunit alpha</fullName>
    </alternativeName>
</protein>
<dbReference type="Proteomes" id="UP000689195">
    <property type="component" value="Unassembled WGS sequence"/>
</dbReference>
<name>A0A8S1SHD4_9CILI</name>
<dbReference type="EMBL" id="CAJJDO010000007">
    <property type="protein sequence ID" value="CAD8138659.1"/>
    <property type="molecule type" value="Genomic_DNA"/>
</dbReference>
<evidence type="ECO:0000256" key="9">
    <source>
        <dbReference type="ARBA" id="ARBA00040965"/>
    </source>
</evidence>
<keyword evidence="8" id="KW-0460">Magnesium</keyword>
<dbReference type="InterPro" id="IPR002088">
    <property type="entry name" value="Prenyl_trans_a"/>
</dbReference>
<comment type="similarity">
    <text evidence="2">Belongs to the protein prenyltransferase subunit alpha family.</text>
</comment>
<keyword evidence="15" id="KW-1185">Reference proteome</keyword>
<keyword evidence="5" id="KW-0637">Prenyltransferase</keyword>
<dbReference type="GO" id="GO:0005953">
    <property type="term" value="C:CAAX-protein geranylgeranyltransferase complex"/>
    <property type="evidence" value="ECO:0007669"/>
    <property type="project" value="TreeGrafter"/>
</dbReference>